<feature type="domain" description="Gal80p-like C-terminal" evidence="2">
    <location>
        <begin position="136"/>
        <end position="281"/>
    </location>
</feature>
<dbReference type="InterPro" id="IPR055080">
    <property type="entry name" value="Gal80p-like_C"/>
</dbReference>
<evidence type="ECO:0000313" key="4">
    <source>
        <dbReference type="Proteomes" id="UP000254939"/>
    </source>
</evidence>
<feature type="domain" description="Gfo/Idh/MocA-like oxidoreductase N-terminal" evidence="1">
    <location>
        <begin position="6"/>
        <end position="128"/>
    </location>
</feature>
<protein>
    <submittedName>
        <fullName evidence="3">Oxidoreductase</fullName>
    </submittedName>
</protein>
<accession>A0A370KIL0</accession>
<organism evidence="3 4">
    <name type="scientific">Rhizobium grahamii</name>
    <dbReference type="NCBI Taxonomy" id="1120045"/>
    <lineage>
        <taxon>Bacteria</taxon>
        <taxon>Pseudomonadati</taxon>
        <taxon>Pseudomonadota</taxon>
        <taxon>Alphaproteobacteria</taxon>
        <taxon>Hyphomicrobiales</taxon>
        <taxon>Rhizobiaceae</taxon>
        <taxon>Rhizobium/Agrobacterium group</taxon>
        <taxon>Rhizobium</taxon>
    </lineage>
</organism>
<dbReference type="Gene3D" id="3.40.50.720">
    <property type="entry name" value="NAD(P)-binding Rossmann-like Domain"/>
    <property type="match status" value="1"/>
</dbReference>
<dbReference type="Proteomes" id="UP000254939">
    <property type="component" value="Unassembled WGS sequence"/>
</dbReference>
<proteinExistence type="predicted"/>
<dbReference type="Pfam" id="PF01408">
    <property type="entry name" value="GFO_IDH_MocA"/>
    <property type="match status" value="1"/>
</dbReference>
<dbReference type="InterPro" id="IPR051317">
    <property type="entry name" value="Gfo/Idh/MocA_oxidoreduct"/>
</dbReference>
<evidence type="ECO:0000313" key="3">
    <source>
        <dbReference type="EMBL" id="RDJ05719.1"/>
    </source>
</evidence>
<dbReference type="OrthoDB" id="9792935at2"/>
<dbReference type="EMBL" id="NAAC01000031">
    <property type="protein sequence ID" value="RDJ05719.1"/>
    <property type="molecule type" value="Genomic_DNA"/>
</dbReference>
<dbReference type="InterPro" id="IPR000683">
    <property type="entry name" value="Gfo/Idh/MocA-like_OxRdtase_N"/>
</dbReference>
<dbReference type="GO" id="GO:0000166">
    <property type="term" value="F:nucleotide binding"/>
    <property type="evidence" value="ECO:0007669"/>
    <property type="project" value="InterPro"/>
</dbReference>
<sequence>MPGQRFKIGIVGVQPGRSWAARAHIPALRALSETFEIVGIANTSEASAQAAATEMGLSKAFAGVAELIAAPEVDIVTVAVKVPPHFEILKAAIEAGKHVYCEWPLGNGLAEAREMAALAAAKGVLGVVGTQARIAPEIEYLRHLINDGFVGEVVSTTLVARGGSALRGGTIPDRKPYGYLLDRANGAILLTIPVGHTLAALRDVVGDAAEISAVVARRRPTAVAVDTGEILPVSAPDQVLVSGVLASGATISIHYRGGAPLDGDGLFWEIRGTKGDIRVSGSSGHAQMVQLSLMGARAGETAFRALEIPASYRTGWPEDVESGNVARLYARMAQDLLTGTRTAPSFEDAVAVHRIIHAIERSAESGCRLVLTDRKGTRTTVLAGKRRTSACCWT</sequence>
<dbReference type="Gene3D" id="3.30.360.10">
    <property type="entry name" value="Dihydrodipicolinate Reductase, domain 2"/>
    <property type="match status" value="1"/>
</dbReference>
<dbReference type="RefSeq" id="WP_114714946.1">
    <property type="nucleotide sequence ID" value="NZ_KZ857266.1"/>
</dbReference>
<dbReference type="Pfam" id="PF22685">
    <property type="entry name" value="Gal80p_C-like"/>
    <property type="match status" value="1"/>
</dbReference>
<evidence type="ECO:0000259" key="2">
    <source>
        <dbReference type="Pfam" id="PF22685"/>
    </source>
</evidence>
<reference evidence="3 4" key="1">
    <citation type="submission" date="2017-03" db="EMBL/GenBank/DDBJ databases">
        <title>Genome analysis of Rhizobial strains effectives or ineffectives for nitrogen fixation isolated from bean seeds.</title>
        <authorList>
            <person name="Peralta H."/>
            <person name="Aguilar-Vera A."/>
            <person name="Mora Y."/>
            <person name="Vargas-Lagunas C."/>
            <person name="Girard L."/>
            <person name="Mora J."/>
        </authorList>
    </citation>
    <scope>NUCLEOTIDE SEQUENCE [LARGE SCALE GENOMIC DNA]</scope>
    <source>
        <strain evidence="3 4">CCGM3</strain>
    </source>
</reference>
<name>A0A370KIL0_9HYPH</name>
<dbReference type="SUPFAM" id="SSF51735">
    <property type="entry name" value="NAD(P)-binding Rossmann-fold domains"/>
    <property type="match status" value="1"/>
</dbReference>
<dbReference type="InterPro" id="IPR036291">
    <property type="entry name" value="NAD(P)-bd_dom_sf"/>
</dbReference>
<dbReference type="PANTHER" id="PTHR43708">
    <property type="entry name" value="CONSERVED EXPRESSED OXIDOREDUCTASE (EUROFUNG)"/>
    <property type="match status" value="1"/>
</dbReference>
<dbReference type="AlphaFoldDB" id="A0A370KIL0"/>
<comment type="caution">
    <text evidence="3">The sequence shown here is derived from an EMBL/GenBank/DDBJ whole genome shotgun (WGS) entry which is preliminary data.</text>
</comment>
<gene>
    <name evidence="3" type="ORF">B5K06_25070</name>
</gene>
<evidence type="ECO:0000259" key="1">
    <source>
        <dbReference type="Pfam" id="PF01408"/>
    </source>
</evidence>
<dbReference type="PANTHER" id="PTHR43708:SF1">
    <property type="entry name" value="GALACTOSE_LACTOSE METABOLISM REGULATORY PROTEIN GAL80"/>
    <property type="match status" value="1"/>
</dbReference>
<dbReference type="SUPFAM" id="SSF55347">
    <property type="entry name" value="Glyceraldehyde-3-phosphate dehydrogenase-like, C-terminal domain"/>
    <property type="match status" value="1"/>
</dbReference>